<name>A0A172TIK3_9BACL</name>
<dbReference type="Pfam" id="PF00005">
    <property type="entry name" value="ABC_tran"/>
    <property type="match status" value="2"/>
</dbReference>
<comment type="subcellular location">
    <subcellularLocation>
        <location evidence="1">Cell membrane</location>
        <topology evidence="1">Peripheral membrane protein</topology>
    </subcellularLocation>
</comment>
<evidence type="ECO:0000256" key="2">
    <source>
        <dbReference type="ARBA" id="ARBA00022448"/>
    </source>
</evidence>
<dbReference type="KEGG" id="pswu:SY83_11955"/>
<evidence type="ECO:0000313" key="11">
    <source>
        <dbReference type="Proteomes" id="UP000076927"/>
    </source>
</evidence>
<dbReference type="PATRIC" id="fig|1178515.4.peg.2386"/>
<reference evidence="10 11" key="1">
    <citation type="submission" date="2015-01" db="EMBL/GenBank/DDBJ databases">
        <title>Paenibacillus swuensis/DY6/whole genome sequencing.</title>
        <authorList>
            <person name="Kim M.K."/>
            <person name="Srinivasan S."/>
            <person name="Lee J.-J."/>
        </authorList>
    </citation>
    <scope>NUCLEOTIDE SEQUENCE [LARGE SCALE GENOMIC DNA]</scope>
    <source>
        <strain evidence="10 11">DY6</strain>
    </source>
</reference>
<keyword evidence="3" id="KW-1003">Cell membrane</keyword>
<dbReference type="FunFam" id="3.40.50.300:FF:000127">
    <property type="entry name" value="Ribose import ATP-binding protein RbsA"/>
    <property type="match status" value="1"/>
</dbReference>
<gene>
    <name evidence="10" type="ORF">SY83_11955</name>
</gene>
<evidence type="ECO:0000256" key="8">
    <source>
        <dbReference type="ARBA" id="ARBA00023136"/>
    </source>
</evidence>
<accession>A0A172TIK3</accession>
<dbReference type="GO" id="GO:0016887">
    <property type="term" value="F:ATP hydrolysis activity"/>
    <property type="evidence" value="ECO:0007669"/>
    <property type="project" value="InterPro"/>
</dbReference>
<evidence type="ECO:0000256" key="5">
    <source>
        <dbReference type="ARBA" id="ARBA00022741"/>
    </source>
</evidence>
<proteinExistence type="predicted"/>
<dbReference type="OrthoDB" id="9766104at2"/>
<dbReference type="Proteomes" id="UP000076927">
    <property type="component" value="Chromosome"/>
</dbReference>
<evidence type="ECO:0000256" key="1">
    <source>
        <dbReference type="ARBA" id="ARBA00004202"/>
    </source>
</evidence>
<keyword evidence="5" id="KW-0547">Nucleotide-binding</keyword>
<dbReference type="GO" id="GO:0005524">
    <property type="term" value="F:ATP binding"/>
    <property type="evidence" value="ECO:0007669"/>
    <property type="project" value="UniProtKB-KW"/>
</dbReference>
<evidence type="ECO:0000256" key="6">
    <source>
        <dbReference type="ARBA" id="ARBA00022840"/>
    </source>
</evidence>
<dbReference type="PANTHER" id="PTHR43790:SF9">
    <property type="entry name" value="GALACTOFURANOSE TRANSPORTER ATP-BINDING PROTEIN YTFR"/>
    <property type="match status" value="1"/>
</dbReference>
<dbReference type="SMART" id="SM00382">
    <property type="entry name" value="AAA"/>
    <property type="match status" value="2"/>
</dbReference>
<evidence type="ECO:0000256" key="3">
    <source>
        <dbReference type="ARBA" id="ARBA00022475"/>
    </source>
</evidence>
<dbReference type="EMBL" id="CP011388">
    <property type="protein sequence ID" value="ANE46871.1"/>
    <property type="molecule type" value="Genomic_DNA"/>
</dbReference>
<keyword evidence="7" id="KW-1278">Translocase</keyword>
<evidence type="ECO:0000313" key="10">
    <source>
        <dbReference type="EMBL" id="ANE46871.1"/>
    </source>
</evidence>
<dbReference type="InterPro" id="IPR050107">
    <property type="entry name" value="ABC_carbohydrate_import_ATPase"/>
</dbReference>
<keyword evidence="4" id="KW-0677">Repeat</keyword>
<dbReference type="Gene3D" id="3.40.50.300">
    <property type="entry name" value="P-loop containing nucleotide triphosphate hydrolases"/>
    <property type="match status" value="2"/>
</dbReference>
<dbReference type="InterPro" id="IPR003593">
    <property type="entry name" value="AAA+_ATPase"/>
</dbReference>
<evidence type="ECO:0000256" key="4">
    <source>
        <dbReference type="ARBA" id="ARBA00022737"/>
    </source>
</evidence>
<dbReference type="PROSITE" id="PS00211">
    <property type="entry name" value="ABC_TRANSPORTER_1"/>
    <property type="match status" value="1"/>
</dbReference>
<keyword evidence="6" id="KW-0067">ATP-binding</keyword>
<sequence length="502" mass="56119">MEGYVLQMQGINKAFNQVPVLKGVNLQVRPGEIHALLGENGAGKSTLMNILGGVHRPDAGELTVMGESVRFDSPRSSKAKGISFIHQELNVVTDLTVYANLYLGREKTNRYGFLNTAMMCEGASNVLNRMGLELDPRRYVRDLGPSYKQMVEIARALMEDAKVIIMDEPTTSLSEHEVERLMSLMRTLKESGVSIIYISHKLKEVLRICDRYTVLRDGTVAGNGEVRDTDEEQLTKLMVGRSVSGLSYYRTRPKGDEALAVNCLSSVPWFRNVSFSVQRGEIVGFIGLAGDGRTELFEHIIGYRKGAKGELRIHGIPKRIRDTKQALEEGIGFVPKDRKENGIFRDMSVLQNMSVSSLDSFTHQGLLRKRKEEAKFAEYRDRLNIKAPDSSVLITALSGGNQQKVILARWLEVDPDILVFDNPTQGIDVGAKSEVYQLIMNLAERGKAIILLSSEVSELQKLCDEVNVMYQGEITARLGRDEITEETVMLYATGARREERVL</sequence>
<dbReference type="CDD" id="cd03216">
    <property type="entry name" value="ABC_Carb_Monos_I"/>
    <property type="match status" value="1"/>
</dbReference>
<dbReference type="AlphaFoldDB" id="A0A172TIK3"/>
<evidence type="ECO:0000259" key="9">
    <source>
        <dbReference type="PROSITE" id="PS50893"/>
    </source>
</evidence>
<organism evidence="10 11">
    <name type="scientific">Paenibacillus swuensis</name>
    <dbReference type="NCBI Taxonomy" id="1178515"/>
    <lineage>
        <taxon>Bacteria</taxon>
        <taxon>Bacillati</taxon>
        <taxon>Bacillota</taxon>
        <taxon>Bacilli</taxon>
        <taxon>Bacillales</taxon>
        <taxon>Paenibacillaceae</taxon>
        <taxon>Paenibacillus</taxon>
    </lineage>
</organism>
<keyword evidence="11" id="KW-1185">Reference proteome</keyword>
<protein>
    <submittedName>
        <fullName evidence="10">ABC transporter</fullName>
    </submittedName>
</protein>
<keyword evidence="8" id="KW-0472">Membrane</keyword>
<dbReference type="PROSITE" id="PS50893">
    <property type="entry name" value="ABC_TRANSPORTER_2"/>
    <property type="match status" value="2"/>
</dbReference>
<feature type="domain" description="ABC transporter" evidence="9">
    <location>
        <begin position="243"/>
        <end position="496"/>
    </location>
</feature>
<dbReference type="InterPro" id="IPR017871">
    <property type="entry name" value="ABC_transporter-like_CS"/>
</dbReference>
<keyword evidence="2" id="KW-0813">Transport</keyword>
<dbReference type="STRING" id="1178515.SY83_11955"/>
<dbReference type="InterPro" id="IPR027417">
    <property type="entry name" value="P-loop_NTPase"/>
</dbReference>
<dbReference type="CDD" id="cd03215">
    <property type="entry name" value="ABC_Carb_Monos_II"/>
    <property type="match status" value="1"/>
</dbReference>
<dbReference type="GO" id="GO:0005886">
    <property type="term" value="C:plasma membrane"/>
    <property type="evidence" value="ECO:0007669"/>
    <property type="project" value="UniProtKB-SubCell"/>
</dbReference>
<feature type="domain" description="ABC transporter" evidence="9">
    <location>
        <begin position="6"/>
        <end position="242"/>
    </location>
</feature>
<dbReference type="PANTHER" id="PTHR43790">
    <property type="entry name" value="CARBOHYDRATE TRANSPORT ATP-BINDING PROTEIN MG119-RELATED"/>
    <property type="match status" value="1"/>
</dbReference>
<evidence type="ECO:0000256" key="7">
    <source>
        <dbReference type="ARBA" id="ARBA00022967"/>
    </source>
</evidence>
<dbReference type="SUPFAM" id="SSF52540">
    <property type="entry name" value="P-loop containing nucleoside triphosphate hydrolases"/>
    <property type="match status" value="2"/>
</dbReference>
<dbReference type="InterPro" id="IPR003439">
    <property type="entry name" value="ABC_transporter-like_ATP-bd"/>
</dbReference>